<sequence>MKILVLGGTRYFGKRFVHSLIREGHEIWVLSRGKQEDDFGARVHRLKGDRKNKESLAQAVGSLNFDVVVDQVCMTPEDAAASCEVFAEKTSYYIMTSTMSVYDLGGNLLEENYNAYMYQPKKPTNPAEEYGEGKRAAEHYFATKAPFKCSFARFPVVVGEDDYTGRLLGHIQKIKKGEPLYFPNLNAKFSFITSEDAARALLWLVHTKHEGPFNFASEDAIPLKELVSDIESITGRKAQLLQEPSPENWSPYGISEDWFLNVEKAKSAGFQSKPAREWLHSLLISLNRV</sequence>
<name>A0A150WGM9_BDEBC</name>
<dbReference type="EMBL" id="LUKF01000016">
    <property type="protein sequence ID" value="KYG62156.1"/>
    <property type="molecule type" value="Genomic_DNA"/>
</dbReference>
<dbReference type="Pfam" id="PF01370">
    <property type="entry name" value="Epimerase"/>
    <property type="match status" value="1"/>
</dbReference>
<dbReference type="PANTHER" id="PTHR43000">
    <property type="entry name" value="DTDP-D-GLUCOSE 4,6-DEHYDRATASE-RELATED"/>
    <property type="match status" value="1"/>
</dbReference>
<dbReference type="OrthoDB" id="9787292at2"/>
<dbReference type="RefSeq" id="WP_063244264.1">
    <property type="nucleotide sequence ID" value="NZ_LUKF01000016.1"/>
</dbReference>
<evidence type="ECO:0000259" key="2">
    <source>
        <dbReference type="Pfam" id="PF01370"/>
    </source>
</evidence>
<dbReference type="SUPFAM" id="SSF51735">
    <property type="entry name" value="NAD(P)-binding Rossmann-fold domains"/>
    <property type="match status" value="1"/>
</dbReference>
<dbReference type="InterPro" id="IPR001509">
    <property type="entry name" value="Epimerase_deHydtase"/>
</dbReference>
<reference evidence="3 4" key="1">
    <citation type="submission" date="2016-03" db="EMBL/GenBank/DDBJ databases">
        <authorList>
            <person name="Ploux O."/>
        </authorList>
    </citation>
    <scope>NUCLEOTIDE SEQUENCE [LARGE SCALE GENOMIC DNA]</scope>
    <source>
        <strain evidence="3 4">BER2</strain>
    </source>
</reference>
<comment type="similarity">
    <text evidence="1">Belongs to the NAD(P)-dependent epimerase/dehydratase family.</text>
</comment>
<dbReference type="InterPro" id="IPR036291">
    <property type="entry name" value="NAD(P)-bd_dom_sf"/>
</dbReference>
<protein>
    <recommendedName>
        <fullName evidence="2">NAD-dependent epimerase/dehydratase domain-containing protein</fullName>
    </recommendedName>
</protein>
<evidence type="ECO:0000313" key="4">
    <source>
        <dbReference type="Proteomes" id="UP000075391"/>
    </source>
</evidence>
<gene>
    <name evidence="3" type="ORF">AZI85_08135</name>
</gene>
<proteinExistence type="inferred from homology"/>
<comment type="caution">
    <text evidence="3">The sequence shown here is derived from an EMBL/GenBank/DDBJ whole genome shotgun (WGS) entry which is preliminary data.</text>
</comment>
<feature type="domain" description="NAD-dependent epimerase/dehydratase" evidence="2">
    <location>
        <begin position="3"/>
        <end position="210"/>
    </location>
</feature>
<evidence type="ECO:0000313" key="3">
    <source>
        <dbReference type="EMBL" id="KYG62156.1"/>
    </source>
</evidence>
<dbReference type="AlphaFoldDB" id="A0A150WGM9"/>
<dbReference type="Gene3D" id="3.40.50.720">
    <property type="entry name" value="NAD(P)-binding Rossmann-like Domain"/>
    <property type="match status" value="1"/>
</dbReference>
<accession>A0A150WGM9</accession>
<evidence type="ECO:0000256" key="1">
    <source>
        <dbReference type="ARBA" id="ARBA00007637"/>
    </source>
</evidence>
<dbReference type="Proteomes" id="UP000075391">
    <property type="component" value="Unassembled WGS sequence"/>
</dbReference>
<organism evidence="3 4">
    <name type="scientific">Bdellovibrio bacteriovorus</name>
    <dbReference type="NCBI Taxonomy" id="959"/>
    <lineage>
        <taxon>Bacteria</taxon>
        <taxon>Pseudomonadati</taxon>
        <taxon>Bdellovibrionota</taxon>
        <taxon>Bdellovibrionia</taxon>
        <taxon>Bdellovibrionales</taxon>
        <taxon>Pseudobdellovibrionaceae</taxon>
        <taxon>Bdellovibrio</taxon>
    </lineage>
</organism>